<keyword evidence="2" id="KW-1185">Reference proteome</keyword>
<gene>
    <name evidence="1" type="ORF">SALWKB29_1037</name>
</gene>
<proteinExistence type="predicted"/>
<dbReference type="AlphaFoldDB" id="A0A066TBT6"/>
<dbReference type="EMBL" id="JFZV01000004">
    <property type="protein sequence ID" value="KDN14965.1"/>
    <property type="molecule type" value="Genomic_DNA"/>
</dbReference>
<evidence type="ECO:0000313" key="2">
    <source>
        <dbReference type="Proteomes" id="UP000027170"/>
    </source>
</evidence>
<sequence>MHQCQATKWQSFTHYTDKILTILKRSYQSYAGKRIRFTRQQTGISVSRRDLTRVIKSLALISKYTTKRYQEHQTASNSAAIANYLPHQFNVSAKQQIIVADLSYIGVNQHKNYLCALLNLSNRQIAGYRVRQYKTAD</sequence>
<dbReference type="OrthoDB" id="9765502at2"/>
<evidence type="ECO:0000313" key="1">
    <source>
        <dbReference type="EMBL" id="KDN14965.1"/>
    </source>
</evidence>
<dbReference type="PANTHER" id="PTHR46889:SF4">
    <property type="entry name" value="TRANSPOSASE INSO FOR INSERTION SEQUENCE ELEMENT IS911B-RELATED"/>
    <property type="match status" value="1"/>
</dbReference>
<comment type="caution">
    <text evidence="1">The sequence shown here is derived from an EMBL/GenBank/DDBJ whole genome shotgun (WGS) entry which is preliminary data.</text>
</comment>
<dbReference type="eggNOG" id="COG2801">
    <property type="taxonomic scope" value="Bacteria"/>
</dbReference>
<reference evidence="1 2" key="1">
    <citation type="submission" date="2014-03" db="EMBL/GenBank/DDBJ databases">
        <title>The genomes of two eusocial bee gut symbionts.</title>
        <authorList>
            <person name="Kwong W.K."/>
            <person name="Engel P."/>
            <person name="Koch H."/>
            <person name="Moran N.A."/>
        </authorList>
    </citation>
    <scope>NUCLEOTIDE SEQUENCE [LARGE SCALE GENOMIC DNA]</scope>
    <source>
        <strain evidence="2">wkB29</strain>
    </source>
</reference>
<dbReference type="Proteomes" id="UP000027170">
    <property type="component" value="Unassembled WGS sequence"/>
</dbReference>
<protein>
    <submittedName>
        <fullName evidence="1">Transposase</fullName>
    </submittedName>
</protein>
<name>A0A066TBT6_9NEIS</name>
<organism evidence="1 2">
    <name type="scientific">Snodgrassella communis</name>
    <dbReference type="NCBI Taxonomy" id="2946699"/>
    <lineage>
        <taxon>Bacteria</taxon>
        <taxon>Pseudomonadati</taxon>
        <taxon>Pseudomonadota</taxon>
        <taxon>Betaproteobacteria</taxon>
        <taxon>Neisseriales</taxon>
        <taxon>Neisseriaceae</taxon>
        <taxon>Snodgrassella</taxon>
    </lineage>
</organism>
<dbReference type="PANTHER" id="PTHR46889">
    <property type="entry name" value="TRANSPOSASE INSF FOR INSERTION SEQUENCE IS3B-RELATED"/>
    <property type="match status" value="1"/>
</dbReference>
<dbReference type="InterPro" id="IPR050900">
    <property type="entry name" value="Transposase_IS3/IS150/IS904"/>
</dbReference>
<accession>A0A066TBT6</accession>
<dbReference type="RefSeq" id="WP_037406907.1">
    <property type="nucleotide sequence ID" value="NZ_JFZV01000004.1"/>
</dbReference>